<dbReference type="EMBL" id="MU865669">
    <property type="protein sequence ID" value="KAK4220676.1"/>
    <property type="molecule type" value="Genomic_DNA"/>
</dbReference>
<comment type="caution">
    <text evidence="1">The sequence shown here is derived from an EMBL/GenBank/DDBJ whole genome shotgun (WGS) entry which is preliminary data.</text>
</comment>
<accession>A0AAN6YL17</accession>
<evidence type="ECO:0000313" key="2">
    <source>
        <dbReference type="Proteomes" id="UP001301958"/>
    </source>
</evidence>
<reference evidence="1" key="2">
    <citation type="submission" date="2023-05" db="EMBL/GenBank/DDBJ databases">
        <authorList>
            <consortium name="Lawrence Berkeley National Laboratory"/>
            <person name="Steindorff A."/>
            <person name="Hensen N."/>
            <person name="Bonometti L."/>
            <person name="Westerberg I."/>
            <person name="Brannstrom I.O."/>
            <person name="Guillou S."/>
            <person name="Cros-Aarteil S."/>
            <person name="Calhoun S."/>
            <person name="Haridas S."/>
            <person name="Kuo A."/>
            <person name="Mondo S."/>
            <person name="Pangilinan J."/>
            <person name="Riley R."/>
            <person name="Labutti K."/>
            <person name="Andreopoulos B."/>
            <person name="Lipzen A."/>
            <person name="Chen C."/>
            <person name="Yanf M."/>
            <person name="Daum C."/>
            <person name="Ng V."/>
            <person name="Clum A."/>
            <person name="Ohm R."/>
            <person name="Martin F."/>
            <person name="Silar P."/>
            <person name="Natvig D."/>
            <person name="Lalanne C."/>
            <person name="Gautier V."/>
            <person name="Ament-Velasquez S.L."/>
            <person name="Kruys A."/>
            <person name="Hutchinson M.I."/>
            <person name="Powell A.J."/>
            <person name="Barry K."/>
            <person name="Miller A.N."/>
            <person name="Grigoriev I.V."/>
            <person name="Debuchy R."/>
            <person name="Gladieux P."/>
            <person name="Thoren M.H."/>
            <person name="Johannesson H."/>
        </authorList>
    </citation>
    <scope>NUCLEOTIDE SEQUENCE</scope>
    <source>
        <strain evidence="1">CBS 990.96</strain>
    </source>
</reference>
<dbReference type="AlphaFoldDB" id="A0AAN6YL17"/>
<reference evidence="1" key="1">
    <citation type="journal article" date="2023" name="Mol. Phylogenet. Evol.">
        <title>Genome-scale phylogeny and comparative genomics of the fungal order Sordariales.</title>
        <authorList>
            <person name="Hensen N."/>
            <person name="Bonometti L."/>
            <person name="Westerberg I."/>
            <person name="Brannstrom I.O."/>
            <person name="Guillou S."/>
            <person name="Cros-Aarteil S."/>
            <person name="Calhoun S."/>
            <person name="Haridas S."/>
            <person name="Kuo A."/>
            <person name="Mondo S."/>
            <person name="Pangilinan J."/>
            <person name="Riley R."/>
            <person name="LaButti K."/>
            <person name="Andreopoulos B."/>
            <person name="Lipzen A."/>
            <person name="Chen C."/>
            <person name="Yan M."/>
            <person name="Daum C."/>
            <person name="Ng V."/>
            <person name="Clum A."/>
            <person name="Steindorff A."/>
            <person name="Ohm R.A."/>
            <person name="Martin F."/>
            <person name="Silar P."/>
            <person name="Natvig D.O."/>
            <person name="Lalanne C."/>
            <person name="Gautier V."/>
            <person name="Ament-Velasquez S.L."/>
            <person name="Kruys A."/>
            <person name="Hutchinson M.I."/>
            <person name="Powell A.J."/>
            <person name="Barry K."/>
            <person name="Miller A.N."/>
            <person name="Grigoriev I.V."/>
            <person name="Debuchy R."/>
            <person name="Gladieux P."/>
            <person name="Hiltunen Thoren M."/>
            <person name="Johannesson H."/>
        </authorList>
    </citation>
    <scope>NUCLEOTIDE SEQUENCE</scope>
    <source>
        <strain evidence="1">CBS 990.96</strain>
    </source>
</reference>
<sequence>MDPLSINASVTVLIVAATKITTLLDYLSQCRDSPATIQDAQSKIKHTETAICALQQFLQRVDRKNPRLTMIQVDDLRLNLADAMLALSSFEALVQSLVLMSTLGNTEVLKLNRNSDLKAQESQQIIHRLVDVVLIENAELRQKLADQESVWSVKVSTQRVQRFQNPPVLVTLHKTPDDQVFSEPA</sequence>
<keyword evidence="2" id="KW-1185">Reference proteome</keyword>
<protein>
    <recommendedName>
        <fullName evidence="3">Fungal N-terminal domain-containing protein</fullName>
    </recommendedName>
</protein>
<dbReference type="Proteomes" id="UP001301958">
    <property type="component" value="Unassembled WGS sequence"/>
</dbReference>
<evidence type="ECO:0000313" key="1">
    <source>
        <dbReference type="EMBL" id="KAK4220676.1"/>
    </source>
</evidence>
<gene>
    <name evidence="1" type="ORF">QBC38DRAFT_449830</name>
</gene>
<proteinExistence type="predicted"/>
<name>A0AAN6YL17_9PEZI</name>
<organism evidence="1 2">
    <name type="scientific">Podospora fimiseda</name>
    <dbReference type="NCBI Taxonomy" id="252190"/>
    <lineage>
        <taxon>Eukaryota</taxon>
        <taxon>Fungi</taxon>
        <taxon>Dikarya</taxon>
        <taxon>Ascomycota</taxon>
        <taxon>Pezizomycotina</taxon>
        <taxon>Sordariomycetes</taxon>
        <taxon>Sordariomycetidae</taxon>
        <taxon>Sordariales</taxon>
        <taxon>Podosporaceae</taxon>
        <taxon>Podospora</taxon>
    </lineage>
</organism>
<evidence type="ECO:0008006" key="3">
    <source>
        <dbReference type="Google" id="ProtNLM"/>
    </source>
</evidence>